<organism evidence="15 16">
    <name type="scientific">Candidatus Abzuiibacterium crystallinum</name>
    <dbReference type="NCBI Taxonomy" id="1974748"/>
    <lineage>
        <taxon>Bacteria</taxon>
        <taxon>Pseudomonadati</taxon>
        <taxon>Candidatus Omnitrophota</taxon>
        <taxon>Candidatus Abzuiibacterium</taxon>
    </lineage>
</organism>
<evidence type="ECO:0000256" key="12">
    <source>
        <dbReference type="ARBA" id="ARBA00047398"/>
    </source>
</evidence>
<gene>
    <name evidence="13" type="primary">cysS</name>
    <name evidence="15" type="ORF">COV74_10015</name>
</gene>
<dbReference type="InterPro" id="IPR014729">
    <property type="entry name" value="Rossmann-like_a/b/a_fold"/>
</dbReference>
<feature type="domain" description="Cysteinyl-tRNA synthetase class Ia DALR" evidence="14">
    <location>
        <begin position="351"/>
        <end position="413"/>
    </location>
</feature>
<keyword evidence="11 13" id="KW-0030">Aminoacyl-tRNA synthetase</keyword>
<evidence type="ECO:0000256" key="10">
    <source>
        <dbReference type="ARBA" id="ARBA00022917"/>
    </source>
</evidence>
<dbReference type="HAMAP" id="MF_00041">
    <property type="entry name" value="Cys_tRNA_synth"/>
    <property type="match status" value="1"/>
</dbReference>
<keyword evidence="6 13" id="KW-0479">Metal-binding</keyword>
<dbReference type="Pfam" id="PF23493">
    <property type="entry name" value="CysS_C"/>
    <property type="match status" value="1"/>
</dbReference>
<keyword evidence="8 13" id="KW-0862">Zinc</keyword>
<comment type="cofactor">
    <cofactor evidence="13">
        <name>Zn(2+)</name>
        <dbReference type="ChEBI" id="CHEBI:29105"/>
    </cofactor>
    <text evidence="13">Binds 1 zinc ion per subunit.</text>
</comment>
<evidence type="ECO:0000256" key="5">
    <source>
        <dbReference type="ARBA" id="ARBA00022598"/>
    </source>
</evidence>
<dbReference type="GO" id="GO:0004817">
    <property type="term" value="F:cysteine-tRNA ligase activity"/>
    <property type="evidence" value="ECO:0007669"/>
    <property type="project" value="UniProtKB-UniRule"/>
</dbReference>
<feature type="binding site" evidence="13">
    <location>
        <position position="29"/>
    </location>
    <ligand>
        <name>Zn(2+)</name>
        <dbReference type="ChEBI" id="CHEBI:29105"/>
    </ligand>
</feature>
<evidence type="ECO:0000256" key="8">
    <source>
        <dbReference type="ARBA" id="ARBA00022833"/>
    </source>
</evidence>
<keyword evidence="5 13" id="KW-0436">Ligase</keyword>
<evidence type="ECO:0000256" key="7">
    <source>
        <dbReference type="ARBA" id="ARBA00022741"/>
    </source>
</evidence>
<comment type="subunit">
    <text evidence="3 13">Monomer.</text>
</comment>
<dbReference type="EMBL" id="PCVY01000075">
    <property type="protein sequence ID" value="PIQ85117.1"/>
    <property type="molecule type" value="Genomic_DNA"/>
</dbReference>
<dbReference type="Pfam" id="PF01406">
    <property type="entry name" value="tRNA-synt_1e"/>
    <property type="match status" value="1"/>
</dbReference>
<comment type="catalytic activity">
    <reaction evidence="12 13">
        <text>tRNA(Cys) + L-cysteine + ATP = L-cysteinyl-tRNA(Cys) + AMP + diphosphate</text>
        <dbReference type="Rhea" id="RHEA:17773"/>
        <dbReference type="Rhea" id="RHEA-COMP:9661"/>
        <dbReference type="Rhea" id="RHEA-COMP:9679"/>
        <dbReference type="ChEBI" id="CHEBI:30616"/>
        <dbReference type="ChEBI" id="CHEBI:33019"/>
        <dbReference type="ChEBI" id="CHEBI:35235"/>
        <dbReference type="ChEBI" id="CHEBI:78442"/>
        <dbReference type="ChEBI" id="CHEBI:78517"/>
        <dbReference type="ChEBI" id="CHEBI:456215"/>
        <dbReference type="EC" id="6.1.1.16"/>
    </reaction>
</comment>
<dbReference type="Pfam" id="PF09190">
    <property type="entry name" value="DALR_2"/>
    <property type="match status" value="1"/>
</dbReference>
<dbReference type="InterPro" id="IPR056411">
    <property type="entry name" value="CysS_C"/>
</dbReference>
<evidence type="ECO:0000259" key="14">
    <source>
        <dbReference type="SMART" id="SM00840"/>
    </source>
</evidence>
<comment type="caution">
    <text evidence="15">The sequence shown here is derived from an EMBL/GenBank/DDBJ whole genome shotgun (WGS) entry which is preliminary data.</text>
</comment>
<protein>
    <recommendedName>
        <fullName evidence="13">Cysteine--tRNA ligase</fullName>
        <ecNumber evidence="13">6.1.1.16</ecNumber>
    </recommendedName>
    <alternativeName>
        <fullName evidence="13">Cysteinyl-tRNA synthetase</fullName>
        <shortName evidence="13">CysRS</shortName>
    </alternativeName>
</protein>
<dbReference type="SMART" id="SM00840">
    <property type="entry name" value="DALR_2"/>
    <property type="match status" value="1"/>
</dbReference>
<feature type="binding site" evidence="13">
    <location>
        <position position="236"/>
    </location>
    <ligand>
        <name>Zn(2+)</name>
        <dbReference type="ChEBI" id="CHEBI:29105"/>
    </ligand>
</feature>
<evidence type="ECO:0000313" key="15">
    <source>
        <dbReference type="EMBL" id="PIQ85117.1"/>
    </source>
</evidence>
<keyword evidence="10 13" id="KW-0648">Protein biosynthesis</keyword>
<dbReference type="CDD" id="cd00672">
    <property type="entry name" value="CysRS_core"/>
    <property type="match status" value="1"/>
</dbReference>
<sequence length="463" mass="53205">MTLQLTNTLTGIKENFVPLNPPYVRMYTCGPTVYDYAHIGNFRTYAAQDLLKRYLQYKGLKVAHVMNITDVDDKTIAGAHQKHLKLDDYTAPFIQAFHEDLKTLHILPPAQELRATQTIPQMVEMIQKLERTGHAYPKDGSVYFRISSFAKYGLLSKKDLEKNITGARVDQDEYEKETAMDFVLWKKAKEDEPAWDSPWGRGRPGWHTECSTMSLNAFKFQTLDIHTGGEDLIFPHHENEIAQSECATRKKFVNYWFHVKHLLVDGEKMAKSKGNFYTLRDLITKGHEPLAIRYVLISTHYRKQLNFTFDGLRMAKESINRVRNFCDALQAGANEQPSQEVKQYVERSRSQFEKALDNDLNAAEALSAVFDLIHYLNLAAKRGFHQDDRACILGFLNDVNRVFAVFSLEEESLPADVQALVEAREKARLTKDFKHSDELRKTIQTKGFTVKDTPHGPQVKKIL</sequence>
<evidence type="ECO:0000256" key="6">
    <source>
        <dbReference type="ARBA" id="ARBA00022723"/>
    </source>
</evidence>
<feature type="binding site" evidence="13">
    <location>
        <position position="210"/>
    </location>
    <ligand>
        <name>Zn(2+)</name>
        <dbReference type="ChEBI" id="CHEBI:29105"/>
    </ligand>
</feature>
<dbReference type="InterPro" id="IPR024909">
    <property type="entry name" value="Cys-tRNA/MSH_ligase"/>
</dbReference>
<keyword evidence="4 13" id="KW-0963">Cytoplasm</keyword>
<dbReference type="GO" id="GO:0008270">
    <property type="term" value="F:zinc ion binding"/>
    <property type="evidence" value="ECO:0007669"/>
    <property type="project" value="UniProtKB-UniRule"/>
</dbReference>
<dbReference type="EC" id="6.1.1.16" evidence="13"/>
<dbReference type="AlphaFoldDB" id="A0A2H0LL67"/>
<comment type="similarity">
    <text evidence="2 13">Belongs to the class-I aminoacyl-tRNA synthetase family.</text>
</comment>
<feature type="short sequence motif" description="'HIGH' region" evidence="13">
    <location>
        <begin position="31"/>
        <end position="41"/>
    </location>
</feature>
<name>A0A2H0LL67_9BACT</name>
<dbReference type="Gene3D" id="3.40.50.620">
    <property type="entry name" value="HUPs"/>
    <property type="match status" value="1"/>
</dbReference>
<dbReference type="InterPro" id="IPR009080">
    <property type="entry name" value="tRNAsynth_Ia_anticodon-bd"/>
</dbReference>
<dbReference type="InterPro" id="IPR015803">
    <property type="entry name" value="Cys-tRNA-ligase"/>
</dbReference>
<dbReference type="PANTHER" id="PTHR10890:SF3">
    <property type="entry name" value="CYSTEINE--TRNA LIGASE, CYTOPLASMIC"/>
    <property type="match status" value="1"/>
</dbReference>
<dbReference type="Gene3D" id="1.20.120.1910">
    <property type="entry name" value="Cysteine-tRNA ligase, C-terminal anti-codon recognition domain"/>
    <property type="match status" value="1"/>
</dbReference>
<comment type="subcellular location">
    <subcellularLocation>
        <location evidence="1 13">Cytoplasm</location>
    </subcellularLocation>
</comment>
<accession>A0A2H0LL67</accession>
<dbReference type="SUPFAM" id="SSF47323">
    <property type="entry name" value="Anticodon-binding domain of a subclass of class I aminoacyl-tRNA synthetases"/>
    <property type="match status" value="1"/>
</dbReference>
<dbReference type="Proteomes" id="UP000230859">
    <property type="component" value="Unassembled WGS sequence"/>
</dbReference>
<dbReference type="GO" id="GO:0006423">
    <property type="term" value="P:cysteinyl-tRNA aminoacylation"/>
    <property type="evidence" value="ECO:0007669"/>
    <property type="project" value="UniProtKB-UniRule"/>
</dbReference>
<dbReference type="PANTHER" id="PTHR10890">
    <property type="entry name" value="CYSTEINYL-TRNA SYNTHETASE"/>
    <property type="match status" value="1"/>
</dbReference>
<feature type="binding site" evidence="13">
    <location>
        <position position="271"/>
    </location>
    <ligand>
        <name>ATP</name>
        <dbReference type="ChEBI" id="CHEBI:30616"/>
    </ligand>
</feature>
<dbReference type="GO" id="GO:0005829">
    <property type="term" value="C:cytosol"/>
    <property type="evidence" value="ECO:0007669"/>
    <property type="project" value="TreeGrafter"/>
</dbReference>
<evidence type="ECO:0000313" key="16">
    <source>
        <dbReference type="Proteomes" id="UP000230859"/>
    </source>
</evidence>
<evidence type="ECO:0000256" key="4">
    <source>
        <dbReference type="ARBA" id="ARBA00022490"/>
    </source>
</evidence>
<keyword evidence="7 13" id="KW-0547">Nucleotide-binding</keyword>
<dbReference type="InterPro" id="IPR032678">
    <property type="entry name" value="tRNA-synt_1_cat_dom"/>
</dbReference>
<keyword evidence="9 13" id="KW-0067">ATP-binding</keyword>
<evidence type="ECO:0000256" key="11">
    <source>
        <dbReference type="ARBA" id="ARBA00023146"/>
    </source>
</evidence>
<dbReference type="NCBIfam" id="TIGR00435">
    <property type="entry name" value="cysS"/>
    <property type="match status" value="1"/>
</dbReference>
<dbReference type="SUPFAM" id="SSF52374">
    <property type="entry name" value="Nucleotidylyl transferase"/>
    <property type="match status" value="1"/>
</dbReference>
<proteinExistence type="inferred from homology"/>
<evidence type="ECO:0000256" key="3">
    <source>
        <dbReference type="ARBA" id="ARBA00011245"/>
    </source>
</evidence>
<feature type="binding site" evidence="13">
    <location>
        <position position="240"/>
    </location>
    <ligand>
        <name>Zn(2+)</name>
        <dbReference type="ChEBI" id="CHEBI:29105"/>
    </ligand>
</feature>
<reference evidence="15 16" key="1">
    <citation type="submission" date="2017-09" db="EMBL/GenBank/DDBJ databases">
        <title>Depth-based differentiation of microbial function through sediment-hosted aquifers and enrichment of novel symbionts in the deep terrestrial subsurface.</title>
        <authorList>
            <person name="Probst A.J."/>
            <person name="Ladd B."/>
            <person name="Jarett J.K."/>
            <person name="Geller-Mcgrath D.E."/>
            <person name="Sieber C.M."/>
            <person name="Emerson J.B."/>
            <person name="Anantharaman K."/>
            <person name="Thomas B.C."/>
            <person name="Malmstrom R."/>
            <person name="Stieglmeier M."/>
            <person name="Klingl A."/>
            <person name="Woyke T."/>
            <person name="Ryan C.M."/>
            <person name="Banfield J.F."/>
        </authorList>
    </citation>
    <scope>NUCLEOTIDE SEQUENCE [LARGE SCALE GENOMIC DNA]</scope>
    <source>
        <strain evidence="15">CG11_big_fil_rev_8_21_14_0_20_45_26</strain>
    </source>
</reference>
<dbReference type="FunFam" id="3.40.50.620:FF:000130">
    <property type="entry name" value="Cysteine--tRNA ligase"/>
    <property type="match status" value="1"/>
</dbReference>
<dbReference type="InterPro" id="IPR015273">
    <property type="entry name" value="Cys-tRNA-synt_Ia_DALR"/>
</dbReference>
<evidence type="ECO:0000256" key="9">
    <source>
        <dbReference type="ARBA" id="ARBA00022840"/>
    </source>
</evidence>
<evidence type="ECO:0000256" key="2">
    <source>
        <dbReference type="ARBA" id="ARBA00005594"/>
    </source>
</evidence>
<dbReference type="GO" id="GO:0005524">
    <property type="term" value="F:ATP binding"/>
    <property type="evidence" value="ECO:0007669"/>
    <property type="project" value="UniProtKB-UniRule"/>
</dbReference>
<dbReference type="PRINTS" id="PR00983">
    <property type="entry name" value="TRNASYNTHCYS"/>
</dbReference>
<feature type="short sequence motif" description="'KMSKS' region" evidence="13">
    <location>
        <begin position="268"/>
        <end position="272"/>
    </location>
</feature>
<evidence type="ECO:0000256" key="1">
    <source>
        <dbReference type="ARBA" id="ARBA00004496"/>
    </source>
</evidence>
<evidence type="ECO:0000256" key="13">
    <source>
        <dbReference type="HAMAP-Rule" id="MF_00041"/>
    </source>
</evidence>